<evidence type="ECO:0000256" key="1">
    <source>
        <dbReference type="SAM" id="SignalP"/>
    </source>
</evidence>
<evidence type="ECO:0000313" key="2">
    <source>
        <dbReference type="EMBL" id="DAA34142.1"/>
    </source>
</evidence>
<feature type="signal peptide" evidence="1">
    <location>
        <begin position="1"/>
        <end position="18"/>
    </location>
</feature>
<dbReference type="EMBL" id="BK007110">
    <property type="protein sequence ID" value="DAA34142.1"/>
    <property type="molecule type" value="mRNA"/>
</dbReference>
<dbReference type="AlphaFoldDB" id="F0J8A9"/>
<organism evidence="2">
    <name type="scientific">Amblyomma variegatum</name>
    <name type="common">Tropical bont tick</name>
    <dbReference type="NCBI Taxonomy" id="34610"/>
    <lineage>
        <taxon>Eukaryota</taxon>
        <taxon>Metazoa</taxon>
        <taxon>Ecdysozoa</taxon>
        <taxon>Arthropoda</taxon>
        <taxon>Chelicerata</taxon>
        <taxon>Arachnida</taxon>
        <taxon>Acari</taxon>
        <taxon>Parasitiformes</taxon>
        <taxon>Ixodida</taxon>
        <taxon>Ixodoidea</taxon>
        <taxon>Ixodidae</taxon>
        <taxon>Amblyomminae</taxon>
        <taxon>Amblyomma</taxon>
    </lineage>
</organism>
<protein>
    <submittedName>
        <fullName evidence="2">Putative secreted salivary protein</fullName>
    </submittedName>
</protein>
<name>F0J8A9_AMBVA</name>
<feature type="non-terminal residue" evidence="2">
    <location>
        <position position="70"/>
    </location>
</feature>
<sequence length="70" mass="7872">MQQITALLAVSLIHADLAARTVERSGSLVFVNNTCHYRGQVLQDKEYSSQTNTCEGWVCYASRGYMEIWG</sequence>
<accession>F0J8A9</accession>
<keyword evidence="1" id="KW-0732">Signal</keyword>
<reference evidence="2" key="1">
    <citation type="journal article" date="2011" name="BMC Genomics">
        <title>A further insight into the sialome of the tropical bont tick, Amblyomma variegatum.</title>
        <authorList>
            <person name="Ribeiro J.M."/>
            <person name="Anderson J.M."/>
            <person name="Manoukis N.C."/>
            <person name="Meng Z."/>
            <person name="Francishetti I.M."/>
        </authorList>
    </citation>
    <scope>NUCLEOTIDE SEQUENCE</scope>
    <source>
        <strain evidence="2">Amb_var-1080</strain>
        <tissue evidence="2">Salivary gland</tissue>
    </source>
</reference>
<feature type="chain" id="PRO_5003253355" evidence="1">
    <location>
        <begin position="19"/>
        <end position="70"/>
    </location>
</feature>
<proteinExistence type="evidence at transcript level"/>